<dbReference type="Pfam" id="PF13850">
    <property type="entry name" value="ERGIC_N"/>
    <property type="match status" value="1"/>
</dbReference>
<evidence type="ECO:0000256" key="6">
    <source>
        <dbReference type="SAM" id="Phobius"/>
    </source>
</evidence>
<dbReference type="InterPro" id="IPR012936">
    <property type="entry name" value="Erv_C"/>
</dbReference>
<dbReference type="GO" id="GO:0006890">
    <property type="term" value="P:retrograde vesicle-mediated transport, Golgi to endoplasmic reticulum"/>
    <property type="evidence" value="ECO:0007669"/>
    <property type="project" value="TreeGrafter"/>
</dbReference>
<evidence type="ECO:0000256" key="1">
    <source>
        <dbReference type="ARBA" id="ARBA00004457"/>
    </source>
</evidence>
<organism evidence="9 10">
    <name type="scientific">Acromyrmex insinuator</name>
    <dbReference type="NCBI Taxonomy" id="230686"/>
    <lineage>
        <taxon>Eukaryota</taxon>
        <taxon>Metazoa</taxon>
        <taxon>Ecdysozoa</taxon>
        <taxon>Arthropoda</taxon>
        <taxon>Hexapoda</taxon>
        <taxon>Insecta</taxon>
        <taxon>Pterygota</taxon>
        <taxon>Neoptera</taxon>
        <taxon>Endopterygota</taxon>
        <taxon>Hymenoptera</taxon>
        <taxon>Apocrita</taxon>
        <taxon>Aculeata</taxon>
        <taxon>Formicoidea</taxon>
        <taxon>Formicidae</taxon>
        <taxon>Myrmicinae</taxon>
        <taxon>Acromyrmex</taxon>
    </lineage>
</organism>
<evidence type="ECO:0000256" key="4">
    <source>
        <dbReference type="ARBA" id="ARBA00022989"/>
    </source>
</evidence>
<proteinExistence type="inferred from homology"/>
<comment type="caution">
    <text evidence="9">The sequence shown here is derived from an EMBL/GenBank/DDBJ whole genome shotgun (WGS) entry which is preliminary data.</text>
</comment>
<feature type="transmembrane region" description="Helical" evidence="6">
    <location>
        <begin position="29"/>
        <end position="48"/>
    </location>
</feature>
<reference evidence="9" key="1">
    <citation type="submission" date="2020-02" db="EMBL/GenBank/DDBJ databases">
        <title>Relaxed selection underlies rapid genomic changes in the transitions from sociality to social parasitism in ants.</title>
        <authorList>
            <person name="Bi X."/>
        </authorList>
    </citation>
    <scope>NUCLEOTIDE SEQUENCE</scope>
    <source>
        <strain evidence="9">BGI-DK2013a</strain>
        <tissue evidence="9">Whole body</tissue>
    </source>
</reference>
<name>A0A836ETR8_9HYME</name>
<evidence type="ECO:0000259" key="7">
    <source>
        <dbReference type="Pfam" id="PF07970"/>
    </source>
</evidence>
<keyword evidence="4 6" id="KW-1133">Transmembrane helix</keyword>
<dbReference type="InterPro" id="IPR039542">
    <property type="entry name" value="Erv_N"/>
</dbReference>
<dbReference type="EMBL" id="JAANHZ010000856">
    <property type="protein sequence ID" value="KAG5306157.1"/>
    <property type="molecule type" value="Genomic_DNA"/>
</dbReference>
<evidence type="ECO:0000313" key="9">
    <source>
        <dbReference type="EMBL" id="KAG5306157.1"/>
    </source>
</evidence>
<keyword evidence="3 6" id="KW-0812">Transmembrane</keyword>
<evidence type="ECO:0000313" key="10">
    <source>
        <dbReference type="Proteomes" id="UP000667349"/>
    </source>
</evidence>
<dbReference type="PANTHER" id="PTHR10984:SF30">
    <property type="entry name" value="ENDOPLASMIC RETICULUM-GOLGI INTERMEDIATE COMPARTMENT PROTEIN 2"/>
    <property type="match status" value="1"/>
</dbReference>
<protein>
    <submittedName>
        <fullName evidence="9">ERGI2 protein</fullName>
    </submittedName>
</protein>
<evidence type="ECO:0000256" key="2">
    <source>
        <dbReference type="ARBA" id="ARBA00005648"/>
    </source>
</evidence>
<feature type="non-terminal residue" evidence="9">
    <location>
        <position position="1"/>
    </location>
</feature>
<dbReference type="InterPro" id="IPR045888">
    <property type="entry name" value="Erv"/>
</dbReference>
<feature type="domain" description="Endoplasmic reticulum vesicle transporter N-terminal" evidence="8">
    <location>
        <begin position="12"/>
        <end position="100"/>
    </location>
</feature>
<evidence type="ECO:0000256" key="3">
    <source>
        <dbReference type="ARBA" id="ARBA00022692"/>
    </source>
</evidence>
<dbReference type="GO" id="GO:0005783">
    <property type="term" value="C:endoplasmic reticulum"/>
    <property type="evidence" value="ECO:0007669"/>
    <property type="project" value="TreeGrafter"/>
</dbReference>
<dbReference type="GO" id="GO:0006888">
    <property type="term" value="P:endoplasmic reticulum to Golgi vesicle-mediated transport"/>
    <property type="evidence" value="ECO:0007669"/>
    <property type="project" value="TreeGrafter"/>
</dbReference>
<dbReference type="GO" id="GO:0033116">
    <property type="term" value="C:endoplasmic reticulum-Golgi intermediate compartment membrane"/>
    <property type="evidence" value="ECO:0007669"/>
    <property type="project" value="UniProtKB-SubCell"/>
</dbReference>
<keyword evidence="10" id="KW-1185">Reference proteome</keyword>
<comment type="similarity">
    <text evidence="2">Belongs to the ERGIC family.</text>
</comment>
<accession>A0A836ETR8</accession>
<keyword evidence="5 6" id="KW-0472">Membrane</keyword>
<dbReference type="PANTHER" id="PTHR10984">
    <property type="entry name" value="ENDOPLASMIC RETICULUM-GOLGI INTERMEDIATE COMPARTMENT PROTEIN"/>
    <property type="match status" value="1"/>
</dbReference>
<evidence type="ECO:0000256" key="5">
    <source>
        <dbReference type="ARBA" id="ARBA00023136"/>
    </source>
</evidence>
<feature type="non-terminal residue" evidence="9">
    <location>
        <position position="414"/>
    </location>
</feature>
<comment type="subcellular location">
    <subcellularLocation>
        <location evidence="1">Endoplasmic reticulum-Golgi intermediate compartment membrane</location>
        <topology evidence="1">Multi-pass membrane protein</topology>
    </subcellularLocation>
</comment>
<feature type="domain" description="Endoplasmic reticulum vesicle transporter C-terminal" evidence="7">
    <location>
        <begin position="168"/>
        <end position="328"/>
    </location>
</feature>
<dbReference type="AlphaFoldDB" id="A0A836ETR8"/>
<dbReference type="Proteomes" id="UP000667349">
    <property type="component" value="Unassembled WGS sequence"/>
</dbReference>
<dbReference type="GO" id="GO:0030134">
    <property type="term" value="C:COPII-coated ER to Golgi transport vesicle"/>
    <property type="evidence" value="ECO:0007669"/>
    <property type="project" value="TreeGrafter"/>
</dbReference>
<evidence type="ECO:0000259" key="8">
    <source>
        <dbReference type="Pfam" id="PF13850"/>
    </source>
</evidence>
<sequence>MLRRRHVNVKTVKELDAFPKVPEVYVDKTAVGGTFSIFTVLIIMYLVIAETSYYLDSRLQFTFEPDTDIDAKLQINIDVTVAMPCGRIGADVLDSTNQHMIDFDSLTEEDTWWELTQEQRTHFEALKHMNSYLREEYHAIHELLWKSNQVTLYSEMPKRSYVPDYAPNACRVHGSLNINKVAGNFHITAGKSLSVPHGHIHISAFMTDRDYNFTHRINKFSFGGPSPGIVHPLEGDEKIADNNMMLYQYFVEVVPTDIRTLLTTSKTYQYSVKDHQRPIDHHKGSHGIPGIFFKYDMSALKIKVTQERDTIFQFLVKLCATVGGIFVTSGKYLQIMNFSIRIIQRIIEFCKFTGLVKNVVQSFWYIVSCKFFSLEKKSDNHGSVLSHSTNYRSPNTINLLDVTAPQSIDIMQPQ</sequence>
<dbReference type="Pfam" id="PF07970">
    <property type="entry name" value="COPIIcoated_ERV"/>
    <property type="match status" value="1"/>
</dbReference>
<gene>
    <name evidence="9" type="primary">Ergic2</name>
    <name evidence="9" type="ORF">G6Z75_0007711</name>
</gene>